<evidence type="ECO:0000256" key="8">
    <source>
        <dbReference type="ARBA" id="ARBA00047838"/>
    </source>
</evidence>
<dbReference type="AlphaFoldDB" id="A0A0C5VFW8"/>
<feature type="domain" description="Glutamine amidotransferase" evidence="12">
    <location>
        <begin position="8"/>
        <end position="209"/>
    </location>
</feature>
<dbReference type="GO" id="GO:0016829">
    <property type="term" value="F:lyase activity"/>
    <property type="evidence" value="ECO:0007669"/>
    <property type="project" value="UniProtKB-KW"/>
</dbReference>
<evidence type="ECO:0000256" key="1">
    <source>
        <dbReference type="ARBA" id="ARBA00005091"/>
    </source>
</evidence>
<evidence type="ECO:0000256" key="3">
    <source>
        <dbReference type="ARBA" id="ARBA00022605"/>
    </source>
</evidence>
<organism evidence="13 14">
    <name type="scientific">Gynuella sunshinyii YC6258</name>
    <dbReference type="NCBI Taxonomy" id="1445510"/>
    <lineage>
        <taxon>Bacteria</taxon>
        <taxon>Pseudomonadati</taxon>
        <taxon>Pseudomonadota</taxon>
        <taxon>Gammaproteobacteria</taxon>
        <taxon>Oceanospirillales</taxon>
        <taxon>Saccharospirillaceae</taxon>
        <taxon>Gynuella</taxon>
    </lineage>
</organism>
<evidence type="ECO:0000256" key="9">
    <source>
        <dbReference type="ARBA" id="ARBA00049534"/>
    </source>
</evidence>
<keyword evidence="6 10" id="KW-0368">Histidine biosynthesis</keyword>
<dbReference type="NCBIfam" id="TIGR01855">
    <property type="entry name" value="IMP_synth_hisH"/>
    <property type="match status" value="1"/>
</dbReference>
<keyword evidence="3 10" id="KW-0028">Amino-acid biosynthesis</keyword>
<dbReference type="Pfam" id="PF00117">
    <property type="entry name" value="GATase"/>
    <property type="match status" value="1"/>
</dbReference>
<dbReference type="KEGG" id="gsn:YC6258_00206"/>
<evidence type="ECO:0000256" key="6">
    <source>
        <dbReference type="ARBA" id="ARBA00023102"/>
    </source>
</evidence>
<feature type="active site" description="Nucleophile" evidence="10 11">
    <location>
        <position position="84"/>
    </location>
</feature>
<keyword evidence="14" id="KW-1185">Reference proteome</keyword>
<dbReference type="RefSeq" id="WP_044615377.1">
    <property type="nucleotide sequence ID" value="NZ_CP007142.1"/>
</dbReference>
<comment type="subunit">
    <text evidence="10">Heterodimer of HisH and HisF.</text>
</comment>
<dbReference type="PANTHER" id="PTHR42701">
    <property type="entry name" value="IMIDAZOLE GLYCEROL PHOSPHATE SYNTHASE SUBUNIT HISH"/>
    <property type="match status" value="1"/>
</dbReference>
<feature type="active site" evidence="10 11">
    <location>
        <position position="193"/>
    </location>
</feature>
<evidence type="ECO:0000256" key="5">
    <source>
        <dbReference type="ARBA" id="ARBA00022962"/>
    </source>
</evidence>
<evidence type="ECO:0000259" key="12">
    <source>
        <dbReference type="Pfam" id="PF00117"/>
    </source>
</evidence>
<dbReference type="OrthoDB" id="9807137at2"/>
<comment type="catalytic activity">
    <reaction evidence="8 10">
        <text>5-[(5-phospho-1-deoxy-D-ribulos-1-ylimino)methylamino]-1-(5-phospho-beta-D-ribosyl)imidazole-4-carboxamide + L-glutamine = D-erythro-1-(imidazol-4-yl)glycerol 3-phosphate + 5-amino-1-(5-phospho-beta-D-ribosyl)imidazole-4-carboxamide + L-glutamate + H(+)</text>
        <dbReference type="Rhea" id="RHEA:24793"/>
        <dbReference type="ChEBI" id="CHEBI:15378"/>
        <dbReference type="ChEBI" id="CHEBI:29985"/>
        <dbReference type="ChEBI" id="CHEBI:58278"/>
        <dbReference type="ChEBI" id="CHEBI:58359"/>
        <dbReference type="ChEBI" id="CHEBI:58475"/>
        <dbReference type="ChEBI" id="CHEBI:58525"/>
        <dbReference type="EC" id="4.3.2.10"/>
    </reaction>
</comment>
<evidence type="ECO:0000313" key="13">
    <source>
        <dbReference type="EMBL" id="AJQ92258.1"/>
    </source>
</evidence>
<dbReference type="SUPFAM" id="SSF52317">
    <property type="entry name" value="Class I glutamine amidotransferase-like"/>
    <property type="match status" value="1"/>
</dbReference>
<dbReference type="InterPro" id="IPR010139">
    <property type="entry name" value="Imidazole-glycPsynth_HisH"/>
</dbReference>
<dbReference type="EMBL" id="CP007142">
    <property type="protein sequence ID" value="AJQ92258.1"/>
    <property type="molecule type" value="Genomic_DNA"/>
</dbReference>
<keyword evidence="13" id="KW-0328">Glycosyltransferase</keyword>
<comment type="subcellular location">
    <subcellularLocation>
        <location evidence="10">Cytoplasm</location>
    </subcellularLocation>
</comment>
<dbReference type="UniPathway" id="UPA00031">
    <property type="reaction ID" value="UER00010"/>
</dbReference>
<dbReference type="GO" id="GO:0004359">
    <property type="term" value="F:glutaminase activity"/>
    <property type="evidence" value="ECO:0007669"/>
    <property type="project" value="UniProtKB-EC"/>
</dbReference>
<comment type="function">
    <text evidence="10">IGPS catalyzes the conversion of PRFAR and glutamine to IGP, AICAR and glutamate. The HisH subunit catalyzes the hydrolysis of glutamine to glutamate and ammonia as part of the synthesis of IGP and AICAR. The resulting ammonia molecule is channeled to the active site of HisF.</text>
</comment>
<accession>A0A0C5VFW8</accession>
<evidence type="ECO:0000256" key="2">
    <source>
        <dbReference type="ARBA" id="ARBA00022490"/>
    </source>
</evidence>
<dbReference type="Gene3D" id="3.40.50.880">
    <property type="match status" value="1"/>
</dbReference>
<feature type="active site" evidence="10 11">
    <location>
        <position position="195"/>
    </location>
</feature>
<evidence type="ECO:0000256" key="10">
    <source>
        <dbReference type="HAMAP-Rule" id="MF_00278"/>
    </source>
</evidence>
<name>A0A0C5VFW8_9GAMM</name>
<dbReference type="EC" id="4.3.2.10" evidence="10"/>
<dbReference type="GO" id="GO:0000107">
    <property type="term" value="F:imidazoleglycerol-phosphate synthase activity"/>
    <property type="evidence" value="ECO:0007669"/>
    <property type="project" value="UniProtKB-UniRule"/>
</dbReference>
<dbReference type="PANTHER" id="PTHR42701:SF2">
    <property type="entry name" value="IMIDAZOLE GLYCEROL PHOSPHATE SYNTHASE SUBUNIT HISH 1"/>
    <property type="match status" value="1"/>
</dbReference>
<dbReference type="PIRSF" id="PIRSF000495">
    <property type="entry name" value="Amidotransf_hisH"/>
    <property type="match status" value="1"/>
</dbReference>
<evidence type="ECO:0000313" key="14">
    <source>
        <dbReference type="Proteomes" id="UP000032266"/>
    </source>
</evidence>
<dbReference type="InterPro" id="IPR017926">
    <property type="entry name" value="GATASE"/>
</dbReference>
<keyword evidence="7 10" id="KW-0456">Lyase</keyword>
<keyword evidence="13" id="KW-0808">Transferase</keyword>
<keyword evidence="5 10" id="KW-0315">Glutamine amidotransferase</keyword>
<evidence type="ECO:0000256" key="7">
    <source>
        <dbReference type="ARBA" id="ARBA00023239"/>
    </source>
</evidence>
<dbReference type="HAMAP" id="MF_00278">
    <property type="entry name" value="HisH"/>
    <property type="match status" value="1"/>
</dbReference>
<dbReference type="PATRIC" id="fig|1445510.3.peg.200"/>
<keyword evidence="4 10" id="KW-0378">Hydrolase</keyword>
<dbReference type="CDD" id="cd01748">
    <property type="entry name" value="GATase1_IGP_Synthase"/>
    <property type="match status" value="1"/>
</dbReference>
<sequence>MTSKSVAVIDYGMGNLHSAAKALQHVSPETKVVVTSDARTILSCDHVIVPGVGAIRDCVGEILRLELGQVIAEAMKNKPVLGICIGMQTFMDHSDENGGVDCLGFFAGQVHHFGEIFDENGQALKVPHMGWNNVFQREPHPLWNNIADGSRFYFVHSYYVECDDENEVAGTCNYGLPFDAVIFRDNIAATQFHPEKSSTAGLQLLSNFLAWDGTL</sequence>
<dbReference type="EC" id="3.5.1.2" evidence="10"/>
<reference evidence="13 14" key="1">
    <citation type="submission" date="2014-01" db="EMBL/GenBank/DDBJ databases">
        <title>Full genme sequencing of cellulolytic bacterium Gynuella sunshinyii YC6258T gen. nov., sp. nov.</title>
        <authorList>
            <person name="Khan H."/>
            <person name="Chung E.J."/>
            <person name="Chung Y.R."/>
        </authorList>
    </citation>
    <scope>NUCLEOTIDE SEQUENCE [LARGE SCALE GENOMIC DNA]</scope>
    <source>
        <strain evidence="13 14">YC6258</strain>
    </source>
</reference>
<dbReference type="STRING" id="1445510.YC6258_00206"/>
<evidence type="ECO:0000256" key="11">
    <source>
        <dbReference type="PIRSR" id="PIRSR000495-1"/>
    </source>
</evidence>
<dbReference type="HOGENOM" id="CLU_071837_2_0_6"/>
<dbReference type="PROSITE" id="PS51273">
    <property type="entry name" value="GATASE_TYPE_1"/>
    <property type="match status" value="1"/>
</dbReference>
<dbReference type="GO" id="GO:0005737">
    <property type="term" value="C:cytoplasm"/>
    <property type="evidence" value="ECO:0007669"/>
    <property type="project" value="UniProtKB-SubCell"/>
</dbReference>
<evidence type="ECO:0000256" key="4">
    <source>
        <dbReference type="ARBA" id="ARBA00022801"/>
    </source>
</evidence>
<dbReference type="GO" id="GO:0000105">
    <property type="term" value="P:L-histidine biosynthetic process"/>
    <property type="evidence" value="ECO:0007669"/>
    <property type="project" value="UniProtKB-UniRule"/>
</dbReference>
<dbReference type="InterPro" id="IPR029062">
    <property type="entry name" value="Class_I_gatase-like"/>
</dbReference>
<gene>
    <name evidence="10" type="primary">hisH</name>
    <name evidence="13" type="ORF">YC6258_00206</name>
</gene>
<dbReference type="Proteomes" id="UP000032266">
    <property type="component" value="Chromosome"/>
</dbReference>
<comment type="catalytic activity">
    <reaction evidence="9 10">
        <text>L-glutamine + H2O = L-glutamate + NH4(+)</text>
        <dbReference type="Rhea" id="RHEA:15889"/>
        <dbReference type="ChEBI" id="CHEBI:15377"/>
        <dbReference type="ChEBI" id="CHEBI:28938"/>
        <dbReference type="ChEBI" id="CHEBI:29985"/>
        <dbReference type="ChEBI" id="CHEBI:58359"/>
        <dbReference type="EC" id="3.5.1.2"/>
    </reaction>
</comment>
<keyword evidence="2 10" id="KW-0963">Cytoplasm</keyword>
<comment type="pathway">
    <text evidence="1 10">Amino-acid biosynthesis; L-histidine biosynthesis; L-histidine from 5-phospho-alpha-D-ribose 1-diphosphate: step 5/9.</text>
</comment>
<proteinExistence type="inferred from homology"/>
<protein>
    <recommendedName>
        <fullName evidence="10">Imidazole glycerol phosphate synthase subunit HisH</fullName>
        <ecNumber evidence="10">4.3.2.10</ecNumber>
    </recommendedName>
    <alternativeName>
        <fullName evidence="10">IGP synthase glutaminase subunit</fullName>
        <ecNumber evidence="10">3.5.1.2</ecNumber>
    </alternativeName>
    <alternativeName>
        <fullName evidence="10">IGP synthase subunit HisH</fullName>
    </alternativeName>
    <alternativeName>
        <fullName evidence="10">ImGP synthase subunit HisH</fullName>
        <shortName evidence="10">IGPS subunit HisH</shortName>
    </alternativeName>
</protein>